<keyword evidence="5 6" id="KW-0472">Membrane</keyword>
<reference evidence="7" key="2">
    <citation type="submission" date="2023-01" db="EMBL/GenBank/DDBJ databases">
        <title>Draft genome sequence of Litoribrevibacter albus strain NBRC 110071.</title>
        <authorList>
            <person name="Sun Q."/>
            <person name="Mori K."/>
        </authorList>
    </citation>
    <scope>NUCLEOTIDE SEQUENCE</scope>
    <source>
        <strain evidence="7">NBRC 110071</strain>
    </source>
</reference>
<dbReference type="PANTHER" id="PTHR43701">
    <property type="entry name" value="MEMBRANE TRANSPORTER PROTEIN MJ0441-RELATED"/>
    <property type="match status" value="1"/>
</dbReference>
<dbReference type="PANTHER" id="PTHR43701:SF2">
    <property type="entry name" value="MEMBRANE TRANSPORTER PROTEIN YJNA-RELATED"/>
    <property type="match status" value="1"/>
</dbReference>
<feature type="transmembrane region" description="Helical" evidence="6">
    <location>
        <begin position="36"/>
        <end position="64"/>
    </location>
</feature>
<comment type="similarity">
    <text evidence="2 6">Belongs to the 4-toluene sulfonate uptake permease (TSUP) (TC 2.A.102) family.</text>
</comment>
<dbReference type="Pfam" id="PF01925">
    <property type="entry name" value="TauE"/>
    <property type="match status" value="1"/>
</dbReference>
<dbReference type="AlphaFoldDB" id="A0AA37SDC3"/>
<feature type="transmembrane region" description="Helical" evidence="6">
    <location>
        <begin position="101"/>
        <end position="118"/>
    </location>
</feature>
<protein>
    <recommendedName>
        <fullName evidence="6">Probable membrane transporter protein</fullName>
    </recommendedName>
</protein>
<evidence type="ECO:0000256" key="5">
    <source>
        <dbReference type="ARBA" id="ARBA00023136"/>
    </source>
</evidence>
<dbReference type="EMBL" id="BSNM01000016">
    <property type="protein sequence ID" value="GLQ33023.1"/>
    <property type="molecule type" value="Genomic_DNA"/>
</dbReference>
<evidence type="ECO:0000313" key="8">
    <source>
        <dbReference type="Proteomes" id="UP001161389"/>
    </source>
</evidence>
<comment type="subcellular location">
    <subcellularLocation>
        <location evidence="6">Cell membrane</location>
        <topology evidence="6">Multi-pass membrane protein</topology>
    </subcellularLocation>
    <subcellularLocation>
        <location evidence="1">Membrane</location>
        <topology evidence="1">Multi-pass membrane protein</topology>
    </subcellularLocation>
</comment>
<proteinExistence type="inferred from homology"/>
<feature type="transmembrane region" description="Helical" evidence="6">
    <location>
        <begin position="238"/>
        <end position="256"/>
    </location>
</feature>
<keyword evidence="3 6" id="KW-0812">Transmembrane</keyword>
<dbReference type="InterPro" id="IPR002781">
    <property type="entry name" value="TM_pro_TauE-like"/>
</dbReference>
<evidence type="ECO:0000256" key="4">
    <source>
        <dbReference type="ARBA" id="ARBA00022989"/>
    </source>
</evidence>
<feature type="transmembrane region" description="Helical" evidence="6">
    <location>
        <begin position="76"/>
        <end position="95"/>
    </location>
</feature>
<feature type="transmembrane region" description="Helical" evidence="6">
    <location>
        <begin position="179"/>
        <end position="200"/>
    </location>
</feature>
<dbReference type="InterPro" id="IPR051598">
    <property type="entry name" value="TSUP/Inactive_protease-like"/>
</dbReference>
<accession>A0AA37SDC3</accession>
<dbReference type="RefSeq" id="WP_284383225.1">
    <property type="nucleotide sequence ID" value="NZ_BSNM01000016.1"/>
</dbReference>
<name>A0AA37SDC3_9GAMM</name>
<evidence type="ECO:0000256" key="2">
    <source>
        <dbReference type="ARBA" id="ARBA00009142"/>
    </source>
</evidence>
<feature type="transmembrane region" description="Helical" evidence="6">
    <location>
        <begin position="206"/>
        <end position="226"/>
    </location>
</feature>
<evidence type="ECO:0000256" key="6">
    <source>
        <dbReference type="RuleBase" id="RU363041"/>
    </source>
</evidence>
<organism evidence="7 8">
    <name type="scientific">Litoribrevibacter albus</name>
    <dbReference type="NCBI Taxonomy" id="1473156"/>
    <lineage>
        <taxon>Bacteria</taxon>
        <taxon>Pseudomonadati</taxon>
        <taxon>Pseudomonadota</taxon>
        <taxon>Gammaproteobacteria</taxon>
        <taxon>Oceanospirillales</taxon>
        <taxon>Oceanospirillaceae</taxon>
        <taxon>Litoribrevibacter</taxon>
    </lineage>
</organism>
<dbReference type="GO" id="GO:0005886">
    <property type="term" value="C:plasma membrane"/>
    <property type="evidence" value="ECO:0007669"/>
    <property type="project" value="UniProtKB-SubCell"/>
</dbReference>
<keyword evidence="6" id="KW-1003">Cell membrane</keyword>
<evidence type="ECO:0000256" key="3">
    <source>
        <dbReference type="ARBA" id="ARBA00022692"/>
    </source>
</evidence>
<comment type="caution">
    <text evidence="7">The sequence shown here is derived from an EMBL/GenBank/DDBJ whole genome shotgun (WGS) entry which is preliminary data.</text>
</comment>
<gene>
    <name evidence="7" type="ORF">GCM10007876_35020</name>
</gene>
<sequence>MTIDLTLIIALFVISLIANAFSAMAGGGAGLLQLPALLFLGLAFTPALATHKIASVALGVGATIRHIKEGSINWRFSAFILACGLPGVILGASVIIHIPDFYAQLALGLLTVGLGIYSAIKPELGKEAKLIPFSLGHYTLGGAVITFIGFLNGSLTSGTGLFVTLWLVRWFGLDYLRAVTYTLILVGLFWNGTGALTLALQAPVEWLWLPSLLLGSLLGGYLGAHLSIAKGNTMIKRAFELMTVATGLSLIVKALWF</sequence>
<evidence type="ECO:0000256" key="1">
    <source>
        <dbReference type="ARBA" id="ARBA00004141"/>
    </source>
</evidence>
<keyword evidence="4 6" id="KW-1133">Transmembrane helix</keyword>
<reference evidence="7" key="1">
    <citation type="journal article" date="2014" name="Int. J. Syst. Evol. Microbiol.">
        <title>Complete genome sequence of Corynebacterium casei LMG S-19264T (=DSM 44701T), isolated from a smear-ripened cheese.</title>
        <authorList>
            <consortium name="US DOE Joint Genome Institute (JGI-PGF)"/>
            <person name="Walter F."/>
            <person name="Albersmeier A."/>
            <person name="Kalinowski J."/>
            <person name="Ruckert C."/>
        </authorList>
    </citation>
    <scope>NUCLEOTIDE SEQUENCE</scope>
    <source>
        <strain evidence="7">NBRC 110071</strain>
    </source>
</reference>
<keyword evidence="8" id="KW-1185">Reference proteome</keyword>
<dbReference type="Proteomes" id="UP001161389">
    <property type="component" value="Unassembled WGS sequence"/>
</dbReference>
<evidence type="ECO:0000313" key="7">
    <source>
        <dbReference type="EMBL" id="GLQ33023.1"/>
    </source>
</evidence>